<evidence type="ECO:0000256" key="1">
    <source>
        <dbReference type="SAM" id="Coils"/>
    </source>
</evidence>
<accession>A0A397VYZ3</accession>
<keyword evidence="3" id="KW-0732">Signal</keyword>
<keyword evidence="2" id="KW-1133">Transmembrane helix</keyword>
<evidence type="ECO:0000313" key="5">
    <source>
        <dbReference type="Proteomes" id="UP000266673"/>
    </source>
</evidence>
<comment type="caution">
    <text evidence="4">The sequence shown here is derived from an EMBL/GenBank/DDBJ whole genome shotgun (WGS) entry which is preliminary data.</text>
</comment>
<evidence type="ECO:0000256" key="3">
    <source>
        <dbReference type="SAM" id="SignalP"/>
    </source>
</evidence>
<protein>
    <recommendedName>
        <fullName evidence="6">BZIP domain-containing protein</fullName>
    </recommendedName>
</protein>
<feature type="signal peptide" evidence="3">
    <location>
        <begin position="1"/>
        <end position="21"/>
    </location>
</feature>
<organism evidence="4 5">
    <name type="scientific">Gigaspora rosea</name>
    <dbReference type="NCBI Taxonomy" id="44941"/>
    <lineage>
        <taxon>Eukaryota</taxon>
        <taxon>Fungi</taxon>
        <taxon>Fungi incertae sedis</taxon>
        <taxon>Mucoromycota</taxon>
        <taxon>Glomeromycotina</taxon>
        <taxon>Glomeromycetes</taxon>
        <taxon>Diversisporales</taxon>
        <taxon>Gigasporaceae</taxon>
        <taxon>Gigaspora</taxon>
    </lineage>
</organism>
<gene>
    <name evidence="4" type="ORF">C2G38_2029704</name>
</gene>
<evidence type="ECO:0000313" key="4">
    <source>
        <dbReference type="EMBL" id="RIB27042.1"/>
    </source>
</evidence>
<sequence>MVMFLQKFCLAIFCNTQQNLAKTCKNFCPSCVLAILVILLSLHPLKIVMSPNFLDKLCCLKNFAEFFHITLLYVISLLPRWRAWAANLEDENGELRRRVGDVERRKVEKAEELEEKNKELEEENKELEEENRELRRRMEEVNKNRRIILQIIFVSILIFFVNKILKFFEIL</sequence>
<feature type="transmembrane region" description="Helical" evidence="2">
    <location>
        <begin position="147"/>
        <end position="165"/>
    </location>
</feature>
<dbReference type="Proteomes" id="UP000266673">
    <property type="component" value="Unassembled WGS sequence"/>
</dbReference>
<feature type="chain" id="PRO_5017271549" description="BZIP domain-containing protein" evidence="3">
    <location>
        <begin position="22"/>
        <end position="171"/>
    </location>
</feature>
<feature type="transmembrane region" description="Helical" evidence="2">
    <location>
        <begin position="60"/>
        <end position="78"/>
    </location>
</feature>
<keyword evidence="2" id="KW-0472">Membrane</keyword>
<name>A0A397VYZ3_9GLOM</name>
<evidence type="ECO:0008006" key="6">
    <source>
        <dbReference type="Google" id="ProtNLM"/>
    </source>
</evidence>
<keyword evidence="1" id="KW-0175">Coiled coil</keyword>
<feature type="coiled-coil region" evidence="1">
    <location>
        <begin position="85"/>
        <end position="144"/>
    </location>
</feature>
<keyword evidence="5" id="KW-1185">Reference proteome</keyword>
<dbReference type="EMBL" id="QKWP01000112">
    <property type="protein sequence ID" value="RIB27042.1"/>
    <property type="molecule type" value="Genomic_DNA"/>
</dbReference>
<feature type="transmembrane region" description="Helical" evidence="2">
    <location>
        <begin position="31"/>
        <end position="48"/>
    </location>
</feature>
<keyword evidence="2" id="KW-0812">Transmembrane</keyword>
<proteinExistence type="predicted"/>
<dbReference type="AlphaFoldDB" id="A0A397VYZ3"/>
<evidence type="ECO:0000256" key="2">
    <source>
        <dbReference type="SAM" id="Phobius"/>
    </source>
</evidence>
<reference evidence="4 5" key="1">
    <citation type="submission" date="2018-06" db="EMBL/GenBank/DDBJ databases">
        <title>Comparative genomics reveals the genomic features of Rhizophagus irregularis, R. cerebriforme, R. diaphanum and Gigaspora rosea, and their symbiotic lifestyle signature.</title>
        <authorList>
            <person name="Morin E."/>
            <person name="San Clemente H."/>
            <person name="Chen E.C.H."/>
            <person name="De La Providencia I."/>
            <person name="Hainaut M."/>
            <person name="Kuo A."/>
            <person name="Kohler A."/>
            <person name="Murat C."/>
            <person name="Tang N."/>
            <person name="Roy S."/>
            <person name="Loubradou J."/>
            <person name="Henrissat B."/>
            <person name="Grigoriev I.V."/>
            <person name="Corradi N."/>
            <person name="Roux C."/>
            <person name="Martin F.M."/>
        </authorList>
    </citation>
    <scope>NUCLEOTIDE SEQUENCE [LARGE SCALE GENOMIC DNA]</scope>
    <source>
        <strain evidence="4 5">DAOM 194757</strain>
    </source>
</reference>